<dbReference type="InterPro" id="IPR036097">
    <property type="entry name" value="HisK_dim/P_sf"/>
</dbReference>
<evidence type="ECO:0000259" key="9">
    <source>
        <dbReference type="PROSITE" id="PS50109"/>
    </source>
</evidence>
<evidence type="ECO:0000256" key="6">
    <source>
        <dbReference type="ARBA" id="ARBA00023012"/>
    </source>
</evidence>
<dbReference type="Gene3D" id="1.10.287.130">
    <property type="match status" value="1"/>
</dbReference>
<dbReference type="Gene3D" id="1.25.40.10">
    <property type="entry name" value="Tetratricopeptide repeat domain"/>
    <property type="match status" value="1"/>
</dbReference>
<dbReference type="SMART" id="SM00387">
    <property type="entry name" value="HATPase_c"/>
    <property type="match status" value="1"/>
</dbReference>
<keyword evidence="3" id="KW-0597">Phosphoprotein</keyword>
<dbReference type="EC" id="2.7.13.3" evidence="2"/>
<protein>
    <recommendedName>
        <fullName evidence="2">histidine kinase</fullName>
        <ecNumber evidence="2">2.7.13.3</ecNumber>
    </recommendedName>
</protein>
<feature type="transmembrane region" description="Helical" evidence="7">
    <location>
        <begin position="358"/>
        <end position="378"/>
    </location>
</feature>
<name>A0A1I0QL78_9BACT</name>
<dbReference type="Pfam" id="PF02518">
    <property type="entry name" value="HATPase_c"/>
    <property type="match status" value="1"/>
</dbReference>
<keyword evidence="7" id="KW-0472">Membrane</keyword>
<evidence type="ECO:0000256" key="8">
    <source>
        <dbReference type="SAM" id="SignalP"/>
    </source>
</evidence>
<dbReference type="InterPro" id="IPR050736">
    <property type="entry name" value="Sensor_HK_Regulatory"/>
</dbReference>
<dbReference type="InterPro" id="IPR003661">
    <property type="entry name" value="HisK_dim/P_dom"/>
</dbReference>
<dbReference type="PROSITE" id="PS50109">
    <property type="entry name" value="HIS_KIN"/>
    <property type="match status" value="1"/>
</dbReference>
<organism evidence="10 11">
    <name type="scientific">Prevotella aff. ruminicola Tc2-24</name>
    <dbReference type="NCBI Taxonomy" id="81582"/>
    <lineage>
        <taxon>Bacteria</taxon>
        <taxon>Pseudomonadati</taxon>
        <taxon>Bacteroidota</taxon>
        <taxon>Bacteroidia</taxon>
        <taxon>Bacteroidales</taxon>
        <taxon>Prevotellaceae</taxon>
        <taxon>Prevotella</taxon>
    </lineage>
</organism>
<evidence type="ECO:0000256" key="2">
    <source>
        <dbReference type="ARBA" id="ARBA00012438"/>
    </source>
</evidence>
<feature type="domain" description="Histidine kinase" evidence="9">
    <location>
        <begin position="418"/>
        <end position="633"/>
    </location>
</feature>
<evidence type="ECO:0000256" key="4">
    <source>
        <dbReference type="ARBA" id="ARBA00022679"/>
    </source>
</evidence>
<dbReference type="SUPFAM" id="SSF55874">
    <property type="entry name" value="ATPase domain of HSP90 chaperone/DNA topoisomerase II/histidine kinase"/>
    <property type="match status" value="1"/>
</dbReference>
<dbReference type="SMART" id="SM00388">
    <property type="entry name" value="HisKA"/>
    <property type="match status" value="1"/>
</dbReference>
<evidence type="ECO:0000256" key="5">
    <source>
        <dbReference type="ARBA" id="ARBA00022777"/>
    </source>
</evidence>
<reference evidence="10 11" key="1">
    <citation type="submission" date="2016-10" db="EMBL/GenBank/DDBJ databases">
        <authorList>
            <person name="de Groot N.N."/>
        </authorList>
    </citation>
    <scope>NUCLEOTIDE SEQUENCE [LARGE SCALE GENOMIC DNA]</scope>
    <source>
        <strain evidence="10 11">TC2-24</strain>
    </source>
</reference>
<feature type="chain" id="PRO_5011446529" description="histidine kinase" evidence="8">
    <location>
        <begin position="22"/>
        <end position="633"/>
    </location>
</feature>
<accession>A0A1I0QL78</accession>
<dbReference type="PANTHER" id="PTHR43711:SF26">
    <property type="entry name" value="SENSOR HISTIDINE KINASE RCSC"/>
    <property type="match status" value="1"/>
</dbReference>
<evidence type="ECO:0000313" key="11">
    <source>
        <dbReference type="Proteomes" id="UP000199373"/>
    </source>
</evidence>
<dbReference type="AlphaFoldDB" id="A0A1I0QL78"/>
<dbReference type="InterPro" id="IPR003594">
    <property type="entry name" value="HATPase_dom"/>
</dbReference>
<dbReference type="SUPFAM" id="SSF47384">
    <property type="entry name" value="Homodimeric domain of signal transducing histidine kinase"/>
    <property type="match status" value="1"/>
</dbReference>
<dbReference type="Pfam" id="PF00512">
    <property type="entry name" value="HisKA"/>
    <property type="match status" value="1"/>
</dbReference>
<dbReference type="InterPro" id="IPR004358">
    <property type="entry name" value="Sig_transdc_His_kin-like_C"/>
</dbReference>
<keyword evidence="7" id="KW-1133">Transmembrane helix</keyword>
<keyword evidence="6" id="KW-0902">Two-component regulatory system</keyword>
<keyword evidence="8" id="KW-0732">Signal</keyword>
<evidence type="ECO:0000256" key="3">
    <source>
        <dbReference type="ARBA" id="ARBA00022553"/>
    </source>
</evidence>
<dbReference type="CDD" id="cd00082">
    <property type="entry name" value="HisKA"/>
    <property type="match status" value="1"/>
</dbReference>
<evidence type="ECO:0000313" key="10">
    <source>
        <dbReference type="EMBL" id="SEW27726.1"/>
    </source>
</evidence>
<dbReference type="Proteomes" id="UP000199373">
    <property type="component" value="Unassembled WGS sequence"/>
</dbReference>
<keyword evidence="11" id="KW-1185">Reference proteome</keyword>
<keyword evidence="4" id="KW-0808">Transferase</keyword>
<dbReference type="InterPro" id="IPR011990">
    <property type="entry name" value="TPR-like_helical_dom_sf"/>
</dbReference>
<evidence type="ECO:0000256" key="7">
    <source>
        <dbReference type="SAM" id="Phobius"/>
    </source>
</evidence>
<dbReference type="EMBL" id="FOIQ01000007">
    <property type="protein sequence ID" value="SEW27726.1"/>
    <property type="molecule type" value="Genomic_DNA"/>
</dbReference>
<dbReference type="InterPro" id="IPR005467">
    <property type="entry name" value="His_kinase_dom"/>
</dbReference>
<dbReference type="GO" id="GO:0000155">
    <property type="term" value="F:phosphorelay sensor kinase activity"/>
    <property type="evidence" value="ECO:0007669"/>
    <property type="project" value="InterPro"/>
</dbReference>
<dbReference type="InterPro" id="IPR036890">
    <property type="entry name" value="HATPase_C_sf"/>
</dbReference>
<keyword evidence="5 10" id="KW-0418">Kinase</keyword>
<dbReference type="FunFam" id="1.10.287.130:FF:000001">
    <property type="entry name" value="Two-component sensor histidine kinase"/>
    <property type="match status" value="1"/>
</dbReference>
<dbReference type="PRINTS" id="PR00344">
    <property type="entry name" value="BCTRLSENSOR"/>
</dbReference>
<proteinExistence type="predicted"/>
<feature type="signal peptide" evidence="8">
    <location>
        <begin position="1"/>
        <end position="21"/>
    </location>
</feature>
<gene>
    <name evidence="10" type="ORF">SAMN04487850_2508</name>
</gene>
<dbReference type="RefSeq" id="WP_091917089.1">
    <property type="nucleotide sequence ID" value="NZ_FOIQ01000007.1"/>
</dbReference>
<dbReference type="SUPFAM" id="SSF48452">
    <property type="entry name" value="TPR-like"/>
    <property type="match status" value="1"/>
</dbReference>
<dbReference type="PANTHER" id="PTHR43711">
    <property type="entry name" value="TWO-COMPONENT HISTIDINE KINASE"/>
    <property type="match status" value="1"/>
</dbReference>
<keyword evidence="7" id="KW-0812">Transmembrane</keyword>
<dbReference type="Gene3D" id="3.30.565.10">
    <property type="entry name" value="Histidine kinase-like ATPase, C-terminal domain"/>
    <property type="match status" value="1"/>
</dbReference>
<sequence>MRIRVLLSVILSVCCCLPIVAEDTLDTILARIEKTAERVEREGKIDSAAMLRREKISLISRAQKDSLVIIEAPKQMRWMEEHDQWTYYYRTWRLLAEAYYFSKRPQTALFETKRMLEHAQQHNNNRGRAIAYQQMGFFYLEIDNREAIKAYKHSIDLLKGEGDDRFSEMSRAYGYLCEALDNEKEYASELSYCNEWEQLLAQYGGDLTKVSTKRVLIELHLQKASALMGLSRLQEADEELAKAEQLNKAPQDNYYHYLSLVHRAHLAMLNGNIEQAVTLSDAYVPMMANDDWKPARLIRGEILMKANRSADAARLYRSLYEQQDSTFARDMRIQLDEFNTIFQLDEIRTKGQQDRQRFIIGIALLILVTLFIIMLLSYRSAKKLEEKNLELKDKNRQLTIANTRAEESSRMKTDFIHQISHEIRTPLNILSGFTQVLTTEDMTLDDATRKDISQRITENTNRITELVNKMLELSEASSHSVIARNDDVLAIQIATQAADEAQLSEATHITFDMQVTPEVETVMLHTDQHYAIRALTLLLDNARKFTKEGKVLLSVDTQPQRSVRFIVEDTGIGVPHDEAQHIFEEFVQLDENYDGTGIGLTVARSIARRLDGDIILDTSYTKGARFIMTLPLS</sequence>
<evidence type="ECO:0000256" key="1">
    <source>
        <dbReference type="ARBA" id="ARBA00000085"/>
    </source>
</evidence>
<comment type="catalytic activity">
    <reaction evidence="1">
        <text>ATP + protein L-histidine = ADP + protein N-phospho-L-histidine.</text>
        <dbReference type="EC" id="2.7.13.3"/>
    </reaction>
</comment>